<evidence type="ECO:0000313" key="4">
    <source>
        <dbReference type="Proteomes" id="UP001187531"/>
    </source>
</evidence>
<dbReference type="InterPro" id="IPR036339">
    <property type="entry name" value="PUB-like_dom_sf"/>
</dbReference>
<dbReference type="InterPro" id="IPR001012">
    <property type="entry name" value="UBX_dom"/>
</dbReference>
<gene>
    <name evidence="3" type="ORF">QYM36_003504</name>
</gene>
<dbReference type="SUPFAM" id="SSF143503">
    <property type="entry name" value="PUG domain-like"/>
    <property type="match status" value="1"/>
</dbReference>
<evidence type="ECO:0000313" key="3">
    <source>
        <dbReference type="EMBL" id="KAK2721245.1"/>
    </source>
</evidence>
<reference evidence="3" key="1">
    <citation type="submission" date="2023-07" db="EMBL/GenBank/DDBJ databases">
        <title>Chromosome-level genome assembly of Artemia franciscana.</title>
        <authorList>
            <person name="Jo E."/>
        </authorList>
    </citation>
    <scope>NUCLEOTIDE SEQUENCE</scope>
    <source>
        <tissue evidence="3">Whole body</tissue>
    </source>
</reference>
<dbReference type="Gene3D" id="3.10.20.90">
    <property type="entry name" value="Phosphatidylinositol 3-kinase Catalytic Subunit, Chain A, domain 1"/>
    <property type="match status" value="1"/>
</dbReference>
<organism evidence="3 4">
    <name type="scientific">Artemia franciscana</name>
    <name type="common">Brine shrimp</name>
    <name type="synonym">Artemia sanfranciscana</name>
    <dbReference type="NCBI Taxonomy" id="6661"/>
    <lineage>
        <taxon>Eukaryota</taxon>
        <taxon>Metazoa</taxon>
        <taxon>Ecdysozoa</taxon>
        <taxon>Arthropoda</taxon>
        <taxon>Crustacea</taxon>
        <taxon>Branchiopoda</taxon>
        <taxon>Anostraca</taxon>
        <taxon>Artemiidae</taxon>
        <taxon>Artemia</taxon>
    </lineage>
</organism>
<dbReference type="InterPro" id="IPR029071">
    <property type="entry name" value="Ubiquitin-like_domsf"/>
</dbReference>
<dbReference type="InterPro" id="IPR042774">
    <property type="entry name" value="UBXN6_PUB"/>
</dbReference>
<dbReference type="Gene3D" id="1.20.58.2190">
    <property type="match status" value="1"/>
</dbReference>
<comment type="caution">
    <text evidence="3">The sequence shown here is derived from an EMBL/GenBank/DDBJ whole genome shotgun (WGS) entry which is preliminary data.</text>
</comment>
<dbReference type="AlphaFoldDB" id="A0AA88LGY0"/>
<dbReference type="GO" id="GO:0005737">
    <property type="term" value="C:cytoplasm"/>
    <property type="evidence" value="ECO:0007669"/>
    <property type="project" value="TreeGrafter"/>
</dbReference>
<dbReference type="EMBL" id="JAVRJZ010000006">
    <property type="protein sequence ID" value="KAK2721245.1"/>
    <property type="molecule type" value="Genomic_DNA"/>
</dbReference>
<feature type="region of interest" description="Disordered" evidence="1">
    <location>
        <begin position="21"/>
        <end position="51"/>
    </location>
</feature>
<protein>
    <recommendedName>
        <fullName evidence="2">UBX domain-containing protein</fullName>
    </recommendedName>
</protein>
<dbReference type="Proteomes" id="UP001187531">
    <property type="component" value="Unassembled WGS sequence"/>
</dbReference>
<dbReference type="CDD" id="cd16119">
    <property type="entry name" value="UBX_UBXN6"/>
    <property type="match status" value="1"/>
</dbReference>
<feature type="domain" description="UBX" evidence="2">
    <location>
        <begin position="333"/>
        <end position="407"/>
    </location>
</feature>
<keyword evidence="4" id="KW-1185">Reference proteome</keyword>
<proteinExistence type="predicted"/>
<dbReference type="InterPro" id="IPR018997">
    <property type="entry name" value="PUB_domain"/>
</dbReference>
<dbReference type="SUPFAM" id="SSF54236">
    <property type="entry name" value="Ubiquitin-like"/>
    <property type="match status" value="1"/>
</dbReference>
<sequence length="432" mass="49587">MPSIKEFFKKKAADIRFKSAGAAHKLTEARSRPVPARTEPVKREASGPSDAQIAAGSAALARLEKLNKQDYNRSLNAIRAQARKEIEEERKQLSEPSSEGAVGNLQSVKAALPSQLATSGVFYTCPMIGPQVLPRKEIDQLIRDYLREQLQGEDAGLTACVVIHTLNKNKEKVQNCVDTINRILENVIQHPTEEKYRKIRVMNKTFQEKVYYMEGSKEFLMAAGFQLVQLPGPDGNEEDYYVLMDFDEGKKENIMMLREALNDAEAIRPELDRSLRVLFPADARRKTELPDEFYNLTAEELKKEQELRKHVVEQELMLRTKAMREREAQREKRKYRYTLIRIRFPDEIILQGTFKVNEKLRDVTSFIQEALEEPLRPFVLSFSGKKLVDQDVSLLDLELIPSVTLHFNWDQPCAESETSFLKETILALLENV</sequence>
<dbReference type="PROSITE" id="PS50033">
    <property type="entry name" value="UBX"/>
    <property type="match status" value="1"/>
</dbReference>
<name>A0AA88LGY0_ARTSF</name>
<evidence type="ECO:0000256" key="1">
    <source>
        <dbReference type="SAM" id="MobiDB-lite"/>
    </source>
</evidence>
<dbReference type="Pfam" id="PF09409">
    <property type="entry name" value="PUB"/>
    <property type="match status" value="1"/>
</dbReference>
<evidence type="ECO:0000259" key="2">
    <source>
        <dbReference type="PROSITE" id="PS50033"/>
    </source>
</evidence>
<accession>A0AA88LGY0</accession>
<dbReference type="Pfam" id="PF00789">
    <property type="entry name" value="UBX"/>
    <property type="match status" value="1"/>
</dbReference>
<dbReference type="PANTHER" id="PTHR23153:SF38">
    <property type="entry name" value="UBX DOMAIN-CONTAINING PROTEIN 6"/>
    <property type="match status" value="1"/>
</dbReference>
<dbReference type="PANTHER" id="PTHR23153">
    <property type="entry name" value="UBX-RELATED"/>
    <property type="match status" value="1"/>
</dbReference>
<dbReference type="SMART" id="SM00580">
    <property type="entry name" value="PUG"/>
    <property type="match status" value="1"/>
</dbReference>
<dbReference type="CDD" id="cd10460">
    <property type="entry name" value="PUB_UBXD1"/>
    <property type="match status" value="1"/>
</dbReference>